<proteinExistence type="predicted"/>
<dbReference type="PANTHER" id="PTHR42663:SF6">
    <property type="entry name" value="HYDROLASE C777.06C-RELATED"/>
    <property type="match status" value="1"/>
</dbReference>
<accession>A0A1I5I3R7</accession>
<evidence type="ECO:0000313" key="3">
    <source>
        <dbReference type="Proteomes" id="UP000199236"/>
    </source>
</evidence>
<evidence type="ECO:0000313" key="2">
    <source>
        <dbReference type="EMBL" id="SFO54766.1"/>
    </source>
</evidence>
<organism evidence="2 3">
    <name type="scientific">Cohaesibacter marisflavi</name>
    <dbReference type="NCBI Taxonomy" id="655353"/>
    <lineage>
        <taxon>Bacteria</taxon>
        <taxon>Pseudomonadati</taxon>
        <taxon>Pseudomonadota</taxon>
        <taxon>Alphaproteobacteria</taxon>
        <taxon>Hyphomicrobiales</taxon>
        <taxon>Cohaesibacteraceae</taxon>
    </lineage>
</organism>
<protein>
    <submittedName>
        <fullName evidence="2">Phosphoribosyl 1,2-cyclic phosphate phosphodiesterase</fullName>
    </submittedName>
</protein>
<dbReference type="CDD" id="cd16279">
    <property type="entry name" value="metallo-hydrolase-like_MBL-fold"/>
    <property type="match status" value="1"/>
</dbReference>
<dbReference type="SMART" id="SM00849">
    <property type="entry name" value="Lactamase_B"/>
    <property type="match status" value="1"/>
</dbReference>
<reference evidence="2 3" key="1">
    <citation type="submission" date="2016-10" db="EMBL/GenBank/DDBJ databases">
        <authorList>
            <person name="de Groot N.N."/>
        </authorList>
    </citation>
    <scope>NUCLEOTIDE SEQUENCE [LARGE SCALE GENOMIC DNA]</scope>
    <source>
        <strain evidence="2 3">CGMCC 1.9157</strain>
    </source>
</reference>
<dbReference type="Proteomes" id="UP000199236">
    <property type="component" value="Unassembled WGS sequence"/>
</dbReference>
<sequence length="268" mass="30338">MTKDNGFKLRILGCGSSPGVPRVGNDWGKCDPSNPKNRRTRCSALVEKWQDGQVTRALIDSGPDFREQMLREHIDWVDGVLYTHPHADHTHGIDDLRAFVFNRRERVKVYANDMTLKRLQEGFGYCFKTPEGSKYPPILDPSLIAHGDTVCIDGPAGTIEAHPYNQVHGDIHSLGFRIGNLAYSSDVSDLEPDTIAMMQDLDVWIVDALRYAPHPSHFSLDEVLAWSERLKPKKTILTHMHIDMDYETLRRTLPDNVIPAYDGLTISF</sequence>
<keyword evidence="3" id="KW-1185">Reference proteome</keyword>
<name>A0A1I5I3R7_9HYPH</name>
<dbReference type="InterPro" id="IPR001279">
    <property type="entry name" value="Metallo-B-lactamas"/>
</dbReference>
<dbReference type="Pfam" id="PF12706">
    <property type="entry name" value="Lactamase_B_2"/>
    <property type="match status" value="1"/>
</dbReference>
<gene>
    <name evidence="2" type="ORF">SAMN04488056_1084</name>
</gene>
<dbReference type="Gene3D" id="3.60.15.10">
    <property type="entry name" value="Ribonuclease Z/Hydroxyacylglutathione hydrolase-like"/>
    <property type="match status" value="1"/>
</dbReference>
<dbReference type="OrthoDB" id="9781189at2"/>
<evidence type="ECO:0000259" key="1">
    <source>
        <dbReference type="SMART" id="SM00849"/>
    </source>
</evidence>
<dbReference type="RefSeq" id="WP_090073530.1">
    <property type="nucleotide sequence ID" value="NZ_FOVR01000008.1"/>
</dbReference>
<dbReference type="InterPro" id="IPR036866">
    <property type="entry name" value="RibonucZ/Hydroxyglut_hydro"/>
</dbReference>
<dbReference type="SUPFAM" id="SSF56281">
    <property type="entry name" value="Metallo-hydrolase/oxidoreductase"/>
    <property type="match status" value="1"/>
</dbReference>
<dbReference type="EMBL" id="FOVR01000008">
    <property type="protein sequence ID" value="SFO54766.1"/>
    <property type="molecule type" value="Genomic_DNA"/>
</dbReference>
<dbReference type="STRING" id="655353.SAMN04488056_1084"/>
<dbReference type="AlphaFoldDB" id="A0A1I5I3R7"/>
<feature type="domain" description="Metallo-beta-lactamase" evidence="1">
    <location>
        <begin position="40"/>
        <end position="241"/>
    </location>
</feature>
<dbReference type="PANTHER" id="PTHR42663">
    <property type="entry name" value="HYDROLASE C777.06C-RELATED-RELATED"/>
    <property type="match status" value="1"/>
</dbReference>